<dbReference type="AlphaFoldDB" id="A0A2X0KUD7"/>
<evidence type="ECO:0000313" key="2">
    <source>
        <dbReference type="Proteomes" id="UP000249723"/>
    </source>
</evidence>
<evidence type="ECO:0000313" key="1">
    <source>
        <dbReference type="EMBL" id="SCZ95958.1"/>
    </source>
</evidence>
<keyword evidence="2" id="KW-1185">Reference proteome</keyword>
<gene>
    <name evidence="1" type="ORF">BZ3500_MVSOF-1268-A1-R1_CHR8-1G09909</name>
</gene>
<dbReference type="Proteomes" id="UP000249723">
    <property type="component" value="Unassembled WGS sequence"/>
</dbReference>
<sequence length="127" mass="14798">MYPLDEYVTCIPRPRQIIVKKWRSTRNSLALLSNDVLQELRVVSKGRYSTHMTDGTTRLLESMLDKSLLPWNHPRRLRSVSLLRNQSHTSGSVTFDLSQQAEARSLFFDAVTDYWTLLCLCVNKRRV</sequence>
<proteinExistence type="predicted"/>
<accession>A0A2X0KUD7</accession>
<name>A0A2X0KUD7_9BASI</name>
<dbReference type="EMBL" id="FMWP01000087">
    <property type="protein sequence ID" value="SCZ95958.1"/>
    <property type="molecule type" value="Genomic_DNA"/>
</dbReference>
<protein>
    <submittedName>
        <fullName evidence="1">BZ3500_MvSof-1268-A1-R1_Chr8-1g09909 protein</fullName>
    </submittedName>
</protein>
<organism evidence="1 2">
    <name type="scientific">Microbotryum saponariae</name>
    <dbReference type="NCBI Taxonomy" id="289078"/>
    <lineage>
        <taxon>Eukaryota</taxon>
        <taxon>Fungi</taxon>
        <taxon>Dikarya</taxon>
        <taxon>Basidiomycota</taxon>
        <taxon>Pucciniomycotina</taxon>
        <taxon>Microbotryomycetes</taxon>
        <taxon>Microbotryales</taxon>
        <taxon>Microbotryaceae</taxon>
        <taxon>Microbotryum</taxon>
    </lineage>
</organism>
<dbReference type="STRING" id="289078.A0A2X0KUD7"/>
<reference evidence="2" key="1">
    <citation type="submission" date="2016-10" db="EMBL/GenBank/DDBJ databases">
        <authorList>
            <person name="Jeantristanb JTB J.-T."/>
            <person name="Ricardo R."/>
        </authorList>
    </citation>
    <scope>NUCLEOTIDE SEQUENCE [LARGE SCALE GENOMIC DNA]</scope>
</reference>